<keyword evidence="6 8" id="KW-1133">Transmembrane helix</keyword>
<keyword evidence="5 8" id="KW-0812">Transmembrane</keyword>
<evidence type="ECO:0000256" key="8">
    <source>
        <dbReference type="SAM" id="Phobius"/>
    </source>
</evidence>
<feature type="transmembrane region" description="Helical" evidence="8">
    <location>
        <begin position="315"/>
        <end position="333"/>
    </location>
</feature>
<proteinExistence type="predicted"/>
<evidence type="ECO:0000256" key="1">
    <source>
        <dbReference type="ARBA" id="ARBA00004651"/>
    </source>
</evidence>
<dbReference type="InterPro" id="IPR038731">
    <property type="entry name" value="RgtA/B/C-like"/>
</dbReference>
<evidence type="ECO:0000256" key="6">
    <source>
        <dbReference type="ARBA" id="ARBA00022989"/>
    </source>
</evidence>
<evidence type="ECO:0000256" key="7">
    <source>
        <dbReference type="ARBA" id="ARBA00023136"/>
    </source>
</evidence>
<dbReference type="GO" id="GO:0010041">
    <property type="term" value="P:response to iron(III) ion"/>
    <property type="evidence" value="ECO:0007669"/>
    <property type="project" value="TreeGrafter"/>
</dbReference>
<feature type="domain" description="Glycosyltransferase RgtA/B/C/D-like" evidence="9">
    <location>
        <begin position="77"/>
        <end position="224"/>
    </location>
</feature>
<feature type="transmembrane region" description="Helical" evidence="8">
    <location>
        <begin position="211"/>
        <end position="232"/>
    </location>
</feature>
<feature type="transmembrane region" description="Helical" evidence="8">
    <location>
        <begin position="118"/>
        <end position="135"/>
    </location>
</feature>
<feature type="transmembrane region" description="Helical" evidence="8">
    <location>
        <begin position="179"/>
        <end position="199"/>
    </location>
</feature>
<dbReference type="Proteomes" id="UP000178577">
    <property type="component" value="Unassembled WGS sequence"/>
</dbReference>
<dbReference type="GO" id="GO:0016763">
    <property type="term" value="F:pentosyltransferase activity"/>
    <property type="evidence" value="ECO:0007669"/>
    <property type="project" value="TreeGrafter"/>
</dbReference>
<dbReference type="PANTHER" id="PTHR33908:SF3">
    <property type="entry name" value="UNDECAPRENYL PHOSPHATE-ALPHA-4-AMINO-4-DEOXY-L-ARABINOSE ARABINOSYL TRANSFERASE"/>
    <property type="match status" value="1"/>
</dbReference>
<name>A0A1F5GA18_9BACT</name>
<organism evidence="10 11">
    <name type="scientific">Candidatus Curtissbacteria bacterium RIFCSPHIGHO2_01_FULL_40_12</name>
    <dbReference type="NCBI Taxonomy" id="1797710"/>
    <lineage>
        <taxon>Bacteria</taxon>
        <taxon>Candidatus Curtissiibacteriota</taxon>
    </lineage>
</organism>
<feature type="transmembrane region" description="Helical" evidence="8">
    <location>
        <begin position="95"/>
        <end position="112"/>
    </location>
</feature>
<feature type="transmembrane region" description="Helical" evidence="8">
    <location>
        <begin position="340"/>
        <end position="359"/>
    </location>
</feature>
<dbReference type="InterPro" id="IPR050297">
    <property type="entry name" value="LipidA_mod_glycosyltrf_83"/>
</dbReference>
<comment type="caution">
    <text evidence="10">The sequence shown here is derived from an EMBL/GenBank/DDBJ whole genome shotgun (WGS) entry which is preliminary data.</text>
</comment>
<evidence type="ECO:0000313" key="10">
    <source>
        <dbReference type="EMBL" id="OGD88721.1"/>
    </source>
</evidence>
<gene>
    <name evidence="10" type="ORF">A2693_04640</name>
</gene>
<reference evidence="10 11" key="1">
    <citation type="journal article" date="2016" name="Nat. Commun.">
        <title>Thousands of microbial genomes shed light on interconnected biogeochemical processes in an aquifer system.</title>
        <authorList>
            <person name="Anantharaman K."/>
            <person name="Brown C.T."/>
            <person name="Hug L.A."/>
            <person name="Sharon I."/>
            <person name="Castelle C.J."/>
            <person name="Probst A.J."/>
            <person name="Thomas B.C."/>
            <person name="Singh A."/>
            <person name="Wilkins M.J."/>
            <person name="Karaoz U."/>
            <person name="Brodie E.L."/>
            <person name="Williams K.H."/>
            <person name="Hubbard S.S."/>
            <person name="Banfield J.F."/>
        </authorList>
    </citation>
    <scope>NUCLEOTIDE SEQUENCE [LARGE SCALE GENOMIC DNA]</scope>
</reference>
<protein>
    <recommendedName>
        <fullName evidence="9">Glycosyltransferase RgtA/B/C/D-like domain-containing protein</fullName>
    </recommendedName>
</protein>
<evidence type="ECO:0000256" key="2">
    <source>
        <dbReference type="ARBA" id="ARBA00022475"/>
    </source>
</evidence>
<dbReference type="AlphaFoldDB" id="A0A1F5GA18"/>
<evidence type="ECO:0000256" key="5">
    <source>
        <dbReference type="ARBA" id="ARBA00022692"/>
    </source>
</evidence>
<sequence>MMDFLKKNYLLIFILLIATALRFVKLGSIPVGFNDDEAAFGYNAFSILKTARDEWGRFLPFPVFESFGDWKLVGYLYLTVISQFFFGVNEFATRLPSALFGVFAVFATYLLSQRLFDKRVALVATLLLAISPWHIAASRNAFESDLLVFFITIATYFFMKGFQNPKWLTASFVTYAVSFYIYRSSWLFMPLFVIALIYFHWDQLKKFKGILTRNLIISLFLLVPLVPVAATFHGQSRFFQESFIAGIARTGINNVINEQRGTCMQKFPNAVCLISYNKVLVFSKIYLNNYFGNLSIKTYFDNANSTGFQSFATRSVLYLFELPLIILGLIFLFKAKSPALRIIVPWMAFFPLGAAIAGVGNYGRINLFMPVPQIVAAYGLVAMFFYLKNNFLRTIYVFLFSILIIISTVGFISDLFVVDAYFTSRYQRYGYKELFKYLASKEQEYDKFVISRKIDYGHQYMQYLYFSKVDPNFFLVNAKRHKSDEGWVIFDSIGKYDFVDSIPGIDRLPAKTLIVAGEKEIEFPKPPTYTIDDLRGDRIFEVYDVSQVKIP</sequence>
<keyword evidence="7 8" id="KW-0472">Membrane</keyword>
<dbReference type="GO" id="GO:0009103">
    <property type="term" value="P:lipopolysaccharide biosynthetic process"/>
    <property type="evidence" value="ECO:0007669"/>
    <property type="project" value="UniProtKB-ARBA"/>
</dbReference>
<dbReference type="PANTHER" id="PTHR33908">
    <property type="entry name" value="MANNOSYLTRANSFERASE YKCB-RELATED"/>
    <property type="match status" value="1"/>
</dbReference>
<dbReference type="Pfam" id="PF13231">
    <property type="entry name" value="PMT_2"/>
    <property type="match status" value="1"/>
</dbReference>
<feature type="transmembrane region" description="Helical" evidence="8">
    <location>
        <begin position="394"/>
        <end position="418"/>
    </location>
</feature>
<feature type="transmembrane region" description="Helical" evidence="8">
    <location>
        <begin position="142"/>
        <end position="159"/>
    </location>
</feature>
<accession>A0A1F5GA18</accession>
<evidence type="ECO:0000259" key="9">
    <source>
        <dbReference type="Pfam" id="PF13231"/>
    </source>
</evidence>
<keyword evidence="4" id="KW-0808">Transferase</keyword>
<feature type="transmembrane region" description="Helical" evidence="8">
    <location>
        <begin position="365"/>
        <end position="387"/>
    </location>
</feature>
<evidence type="ECO:0000256" key="4">
    <source>
        <dbReference type="ARBA" id="ARBA00022679"/>
    </source>
</evidence>
<dbReference type="GO" id="GO:0005886">
    <property type="term" value="C:plasma membrane"/>
    <property type="evidence" value="ECO:0007669"/>
    <property type="project" value="UniProtKB-SubCell"/>
</dbReference>
<comment type="subcellular location">
    <subcellularLocation>
        <location evidence="1">Cell membrane</location>
        <topology evidence="1">Multi-pass membrane protein</topology>
    </subcellularLocation>
</comment>
<evidence type="ECO:0000313" key="11">
    <source>
        <dbReference type="Proteomes" id="UP000178577"/>
    </source>
</evidence>
<keyword evidence="2" id="KW-1003">Cell membrane</keyword>
<dbReference type="EMBL" id="MFAY01000029">
    <property type="protein sequence ID" value="OGD88721.1"/>
    <property type="molecule type" value="Genomic_DNA"/>
</dbReference>
<keyword evidence="3" id="KW-0328">Glycosyltransferase</keyword>
<evidence type="ECO:0000256" key="3">
    <source>
        <dbReference type="ARBA" id="ARBA00022676"/>
    </source>
</evidence>